<accession>A0A395P107</accession>
<name>A0A395P107_TRIAR</name>
<gene>
    <name evidence="2" type="ORF">TARUN_212</name>
</gene>
<feature type="region of interest" description="Disordered" evidence="1">
    <location>
        <begin position="43"/>
        <end position="64"/>
    </location>
</feature>
<evidence type="ECO:0000313" key="2">
    <source>
        <dbReference type="EMBL" id="RFU81982.1"/>
    </source>
</evidence>
<protein>
    <submittedName>
        <fullName evidence="2">Uncharacterized protein</fullName>
    </submittedName>
</protein>
<dbReference type="EMBL" id="PXOA01000013">
    <property type="protein sequence ID" value="RFU81982.1"/>
    <property type="molecule type" value="Genomic_DNA"/>
</dbReference>
<organism evidence="2 3">
    <name type="scientific">Trichoderma arundinaceum</name>
    <dbReference type="NCBI Taxonomy" id="490622"/>
    <lineage>
        <taxon>Eukaryota</taxon>
        <taxon>Fungi</taxon>
        <taxon>Dikarya</taxon>
        <taxon>Ascomycota</taxon>
        <taxon>Pezizomycotina</taxon>
        <taxon>Sordariomycetes</taxon>
        <taxon>Hypocreomycetidae</taxon>
        <taxon>Hypocreales</taxon>
        <taxon>Hypocreaceae</taxon>
        <taxon>Trichoderma</taxon>
    </lineage>
</organism>
<sequence length="213" mass="22912">MHFTVFLAAKLLQAANIRIRAVQLAAHDTDESFDDAGERSQSLGNMNMGGTRVPSSQWGSRPELREGEAERRGLLWGALLLSGLDPSWAGPALSLLRRGLTIQRLGAKGARGDMQYAVCKTGFSLGILFARVLALSIVQLGVLLHSTSFLLVNIKVLEANPSQTRSSPSNGAVAGGEDGWLCTIQRWAGWVLCWQNLAFWIRAHTAGSSASLA</sequence>
<comment type="caution">
    <text evidence="2">The sequence shown here is derived from an EMBL/GenBank/DDBJ whole genome shotgun (WGS) entry which is preliminary data.</text>
</comment>
<proteinExistence type="predicted"/>
<evidence type="ECO:0000313" key="3">
    <source>
        <dbReference type="Proteomes" id="UP000266272"/>
    </source>
</evidence>
<keyword evidence="3" id="KW-1185">Reference proteome</keyword>
<reference evidence="2 3" key="1">
    <citation type="journal article" date="2018" name="PLoS Pathog.">
        <title>Evolution of structural diversity of trichothecenes, a family of toxins produced by plant pathogenic and entomopathogenic fungi.</title>
        <authorList>
            <person name="Proctor R.H."/>
            <person name="McCormick S.P."/>
            <person name="Kim H.S."/>
            <person name="Cardoza R.E."/>
            <person name="Stanley A.M."/>
            <person name="Lindo L."/>
            <person name="Kelly A."/>
            <person name="Brown D.W."/>
            <person name="Lee T."/>
            <person name="Vaughan M.M."/>
            <person name="Alexander N.J."/>
            <person name="Busman M."/>
            <person name="Gutierrez S."/>
        </authorList>
    </citation>
    <scope>NUCLEOTIDE SEQUENCE [LARGE SCALE GENOMIC DNA]</scope>
    <source>
        <strain evidence="2 3">IBT 40837</strain>
    </source>
</reference>
<evidence type="ECO:0000256" key="1">
    <source>
        <dbReference type="SAM" id="MobiDB-lite"/>
    </source>
</evidence>
<dbReference type="Proteomes" id="UP000266272">
    <property type="component" value="Unassembled WGS sequence"/>
</dbReference>
<dbReference type="AlphaFoldDB" id="A0A395P107"/>